<feature type="transmembrane region" description="Helical" evidence="1">
    <location>
        <begin position="676"/>
        <end position="697"/>
    </location>
</feature>
<proteinExistence type="predicted"/>
<keyword evidence="1" id="KW-0472">Membrane</keyword>
<dbReference type="OrthoDB" id="2447233at2759"/>
<evidence type="ECO:0000313" key="2">
    <source>
        <dbReference type="EMBL" id="CAG8559876.1"/>
    </source>
</evidence>
<feature type="transmembrane region" description="Helical" evidence="1">
    <location>
        <begin position="612"/>
        <end position="630"/>
    </location>
</feature>
<comment type="caution">
    <text evidence="2">The sequence shown here is derived from an EMBL/GenBank/DDBJ whole genome shotgun (WGS) entry which is preliminary data.</text>
</comment>
<accession>A0A9N9FV74</accession>
<name>A0A9N9FV74_9GLOM</name>
<gene>
    <name evidence="2" type="ORF">DERYTH_LOCUS5683</name>
</gene>
<organism evidence="2 3">
    <name type="scientific">Dentiscutata erythropus</name>
    <dbReference type="NCBI Taxonomy" id="1348616"/>
    <lineage>
        <taxon>Eukaryota</taxon>
        <taxon>Fungi</taxon>
        <taxon>Fungi incertae sedis</taxon>
        <taxon>Mucoromycota</taxon>
        <taxon>Glomeromycotina</taxon>
        <taxon>Glomeromycetes</taxon>
        <taxon>Diversisporales</taxon>
        <taxon>Gigasporaceae</taxon>
        <taxon>Dentiscutata</taxon>
    </lineage>
</organism>
<dbReference type="EMBL" id="CAJVPY010002414">
    <property type="protein sequence ID" value="CAG8559876.1"/>
    <property type="molecule type" value="Genomic_DNA"/>
</dbReference>
<keyword evidence="1" id="KW-1133">Transmembrane helix</keyword>
<keyword evidence="1" id="KW-0812">Transmembrane</keyword>
<dbReference type="AlphaFoldDB" id="A0A9N9FV74"/>
<dbReference type="Proteomes" id="UP000789405">
    <property type="component" value="Unassembled WGS sequence"/>
</dbReference>
<feature type="transmembrane region" description="Helical" evidence="1">
    <location>
        <begin position="642"/>
        <end position="664"/>
    </location>
</feature>
<sequence length="866" mass="98413">MFLKHNDLAKNLLLSYCFIYLLCNFTVNGYNIIYSSSKNDLQYKNFDVNSSHDGALVIKIFDDHNSNNYKGIHTLLPNGSTTYIDLDFANKSINIDRIFPLTMSLYFLLYDDVVDGSKQVTGMLIDWNNHIIKEFSVFSMIDGNYGFVTTEALSVNYSTLNTSVSTIYLHYSLLSLSTLSISEKFLLYSAKNVNNIVFISCSSSYSEDGNICMMTLDENFTKQIITTYQIVFLSSGSVTKLNIRYININIESYYILPLFYGGSIITSWSTTASTTASTDPPENPNINLNFEIVSDNALRNLSGHIIPLNNNDSEYEWDLNPIATFSKAMFDIMMNNTYILYVAYNDSSWDIFSKNVEKFRNDSGYENPNVISTYPKIKDTISPRISSISLTLSNQISKSSKKLYIYQINTTTNQYQFRQFYSGNSENCTVQNNTILCDISQSIINRWNSSYAIVVDNNFIKFASTDEPIYGIAEKIWTFNTSSRSATVIVRLTHEGTGVYDSLSESEKSIFLNSLLNELIESIPTTPGRLLLTNRIQYDPSTSPAQYLLQIEISGSSDLYQVSVPHIINDMESLIINKDTSIMSFNNHTKYLDSSYGVKININFWDEIKYKLLGASIGLLILILDILFIVKNGKDVPSLYLPSIIILCFAILTNLSAAILFISYELKYNKLFAKWIYKYINIVPIFVILSGSNVMILDFLTSNFGGFELFDAPFLDCTRIWIFWGSIAKTIIENIPQFIIQILYFQNTVKYEAIPFLTLVTGSIVLLNDIILKLFKFINKAIMNMAAKKGLLNLKLSTNNNDQLYNDVLELLHSKNLSWEHGTQNSIGISFINELVSLLYYLDNKHKALKLCSLKIPSVFLQLLLN</sequence>
<feature type="transmembrane region" description="Helical" evidence="1">
    <location>
        <begin position="12"/>
        <end position="34"/>
    </location>
</feature>
<reference evidence="2" key="1">
    <citation type="submission" date="2021-06" db="EMBL/GenBank/DDBJ databases">
        <authorList>
            <person name="Kallberg Y."/>
            <person name="Tangrot J."/>
            <person name="Rosling A."/>
        </authorList>
    </citation>
    <scope>NUCLEOTIDE SEQUENCE</scope>
    <source>
        <strain evidence="2">MA453B</strain>
    </source>
</reference>
<evidence type="ECO:0000256" key="1">
    <source>
        <dbReference type="SAM" id="Phobius"/>
    </source>
</evidence>
<feature type="transmembrane region" description="Helical" evidence="1">
    <location>
        <begin position="753"/>
        <end position="775"/>
    </location>
</feature>
<protein>
    <submittedName>
        <fullName evidence="2">23856_t:CDS:1</fullName>
    </submittedName>
</protein>
<keyword evidence="3" id="KW-1185">Reference proteome</keyword>
<evidence type="ECO:0000313" key="3">
    <source>
        <dbReference type="Proteomes" id="UP000789405"/>
    </source>
</evidence>